<gene>
    <name evidence="2" type="ORF">BB559_004940</name>
    <name evidence="1" type="ORF">BB559_006526</name>
</gene>
<accession>A0A2T9YBT2</accession>
<dbReference type="EMBL" id="MBFT01000521">
    <property type="protein sequence ID" value="PVU89798.1"/>
    <property type="molecule type" value="Genomic_DNA"/>
</dbReference>
<sequence length="115" mass="13436">MRMKLEKKLWETIHLRKNGFYSLGAHKKLFLRIKSRGGFGSKFYTTGGNINTGNKVGVFKAIWRPIANIFLWSSLAYFGLKLLHTELHYKKLEDEYNEKIQALEGVLEEEKTKKN</sequence>
<evidence type="ECO:0000313" key="1">
    <source>
        <dbReference type="EMBL" id="PVU86407.1"/>
    </source>
</evidence>
<proteinExistence type="predicted"/>
<name>A0A2T9YBT2_9FUNG</name>
<dbReference type="EMBL" id="MBFT01000918">
    <property type="protein sequence ID" value="PVU86407.1"/>
    <property type="molecule type" value="Genomic_DNA"/>
</dbReference>
<evidence type="ECO:0000313" key="3">
    <source>
        <dbReference type="Proteomes" id="UP000245699"/>
    </source>
</evidence>
<dbReference type="Proteomes" id="UP000245699">
    <property type="component" value="Unassembled WGS sequence"/>
</dbReference>
<protein>
    <submittedName>
        <fullName evidence="2">Uncharacterized protein</fullName>
    </submittedName>
</protein>
<organism evidence="2 3">
    <name type="scientific">Furculomyces boomerangus</name>
    <dbReference type="NCBI Taxonomy" id="61424"/>
    <lineage>
        <taxon>Eukaryota</taxon>
        <taxon>Fungi</taxon>
        <taxon>Fungi incertae sedis</taxon>
        <taxon>Zoopagomycota</taxon>
        <taxon>Kickxellomycotina</taxon>
        <taxon>Harpellomycetes</taxon>
        <taxon>Harpellales</taxon>
        <taxon>Harpellaceae</taxon>
        <taxon>Furculomyces</taxon>
    </lineage>
</organism>
<keyword evidence="3" id="KW-1185">Reference proteome</keyword>
<dbReference type="OrthoDB" id="2120024at2759"/>
<comment type="caution">
    <text evidence="2">The sequence shown here is derived from an EMBL/GenBank/DDBJ whole genome shotgun (WGS) entry which is preliminary data.</text>
</comment>
<dbReference type="AlphaFoldDB" id="A0A2T9YBT2"/>
<reference evidence="2 3" key="1">
    <citation type="journal article" date="2018" name="MBio">
        <title>Comparative Genomics Reveals the Core Gene Toolbox for the Fungus-Insect Symbiosis.</title>
        <authorList>
            <person name="Wang Y."/>
            <person name="Stata M."/>
            <person name="Wang W."/>
            <person name="Stajich J.E."/>
            <person name="White M.M."/>
            <person name="Moncalvo J.M."/>
        </authorList>
    </citation>
    <scope>NUCLEOTIDE SEQUENCE [LARGE SCALE GENOMIC DNA]</scope>
    <source>
        <strain evidence="2 3">AUS-77-4</strain>
    </source>
</reference>
<evidence type="ECO:0000313" key="2">
    <source>
        <dbReference type="EMBL" id="PVU89798.1"/>
    </source>
</evidence>